<accession>A0A443J8B2</accession>
<feature type="transmembrane region" description="Helical" evidence="7">
    <location>
        <begin position="48"/>
        <end position="73"/>
    </location>
</feature>
<dbReference type="Pfam" id="PF09335">
    <property type="entry name" value="VTT_dom"/>
    <property type="match status" value="1"/>
</dbReference>
<evidence type="ECO:0000256" key="6">
    <source>
        <dbReference type="ARBA" id="ARBA00023136"/>
    </source>
</evidence>
<dbReference type="PANTHER" id="PTHR30353:SF0">
    <property type="entry name" value="TRANSMEMBRANE PROTEIN"/>
    <property type="match status" value="1"/>
</dbReference>
<comment type="similarity">
    <text evidence="2 7">Belongs to the DedA family.</text>
</comment>
<dbReference type="Proteomes" id="UP000285970">
    <property type="component" value="Unassembled WGS sequence"/>
</dbReference>
<evidence type="ECO:0000256" key="2">
    <source>
        <dbReference type="ARBA" id="ARBA00010792"/>
    </source>
</evidence>
<organism evidence="9 10">
    <name type="scientific">Microbacterium enclense</name>
    <dbReference type="NCBI Taxonomy" id="993073"/>
    <lineage>
        <taxon>Bacteria</taxon>
        <taxon>Bacillati</taxon>
        <taxon>Actinomycetota</taxon>
        <taxon>Actinomycetes</taxon>
        <taxon>Micrococcales</taxon>
        <taxon>Microbacteriaceae</taxon>
        <taxon>Microbacterium</taxon>
    </lineage>
</organism>
<keyword evidence="3 7" id="KW-1003">Cell membrane</keyword>
<dbReference type="GO" id="GO:0005886">
    <property type="term" value="C:plasma membrane"/>
    <property type="evidence" value="ECO:0007669"/>
    <property type="project" value="UniProtKB-SubCell"/>
</dbReference>
<evidence type="ECO:0000256" key="3">
    <source>
        <dbReference type="ARBA" id="ARBA00022475"/>
    </source>
</evidence>
<evidence type="ECO:0000256" key="1">
    <source>
        <dbReference type="ARBA" id="ARBA00004651"/>
    </source>
</evidence>
<feature type="transmembrane region" description="Helical" evidence="7">
    <location>
        <begin position="80"/>
        <end position="102"/>
    </location>
</feature>
<evidence type="ECO:0000256" key="5">
    <source>
        <dbReference type="ARBA" id="ARBA00022989"/>
    </source>
</evidence>
<evidence type="ECO:0000313" key="10">
    <source>
        <dbReference type="Proteomes" id="UP000285970"/>
    </source>
</evidence>
<sequence length="230" mass="23511">MFTGCSAPRHRHVGGASRSAAESDRVDGIDAWLGVIAASPWALPAMAALVFADAFLVVIPGEAAVTAFGALAVAHGTPPLFAVILVAGAAAFCGDLCCYLVGRAVGVERWAWMRGPRVTAALEWARARLERNAAVVLFTARFVPFARLAVNLAAGAARVNPARYLGIAAIAALAWAAYQAVIGAVVAALVPGGPVVAVVVSIVVAVGIGVGIDLVLARRARRRAGRDVSA</sequence>
<keyword evidence="5 7" id="KW-1133">Transmembrane helix</keyword>
<dbReference type="PANTHER" id="PTHR30353">
    <property type="entry name" value="INNER MEMBRANE PROTEIN DEDA-RELATED"/>
    <property type="match status" value="1"/>
</dbReference>
<dbReference type="OrthoDB" id="162303at2"/>
<gene>
    <name evidence="9" type="ORF">D8Y23_12905</name>
</gene>
<evidence type="ECO:0000259" key="8">
    <source>
        <dbReference type="Pfam" id="PF09335"/>
    </source>
</evidence>
<evidence type="ECO:0000313" key="9">
    <source>
        <dbReference type="EMBL" id="RWR16736.1"/>
    </source>
</evidence>
<keyword evidence="4 7" id="KW-0812">Transmembrane</keyword>
<dbReference type="AlphaFoldDB" id="A0A443J8B2"/>
<comment type="subcellular location">
    <subcellularLocation>
        <location evidence="1 7">Cell membrane</location>
        <topology evidence="1 7">Multi-pass membrane protein</topology>
    </subcellularLocation>
</comment>
<comment type="caution">
    <text evidence="9">The sequence shown here is derived from an EMBL/GenBank/DDBJ whole genome shotgun (WGS) entry which is preliminary data.</text>
</comment>
<evidence type="ECO:0000256" key="7">
    <source>
        <dbReference type="RuleBase" id="RU367016"/>
    </source>
</evidence>
<keyword evidence="6 7" id="KW-0472">Membrane</keyword>
<dbReference type="EMBL" id="RBZY01000050">
    <property type="protein sequence ID" value="RWR16736.1"/>
    <property type="molecule type" value="Genomic_DNA"/>
</dbReference>
<proteinExistence type="inferred from homology"/>
<evidence type="ECO:0000256" key="4">
    <source>
        <dbReference type="ARBA" id="ARBA00022692"/>
    </source>
</evidence>
<feature type="transmembrane region" description="Helical" evidence="7">
    <location>
        <begin position="164"/>
        <end position="189"/>
    </location>
</feature>
<name>A0A443J8B2_9MICO</name>
<reference evidence="9 10" key="1">
    <citation type="journal article" date="2018" name="Front. Microbiol.">
        <title>Novel Insights Into Bacterial Dimethylsulfoniopropionate Catabolism in the East China Sea.</title>
        <authorList>
            <person name="Liu J."/>
            <person name="Liu J."/>
            <person name="Zhang S.H."/>
            <person name="Liang J."/>
            <person name="Lin H."/>
            <person name="Song D."/>
            <person name="Yang G.P."/>
            <person name="Todd J.D."/>
            <person name="Zhang X.H."/>
        </authorList>
    </citation>
    <scope>NUCLEOTIDE SEQUENCE [LARGE SCALE GENOMIC DNA]</scope>
    <source>
        <strain evidence="9 10">ZYFD042</strain>
    </source>
</reference>
<feature type="domain" description="VTT" evidence="8">
    <location>
        <begin position="59"/>
        <end position="184"/>
    </location>
</feature>
<dbReference type="InterPro" id="IPR032816">
    <property type="entry name" value="VTT_dom"/>
</dbReference>
<protein>
    <recommendedName>
        <fullName evidence="8">VTT domain-containing protein</fullName>
    </recommendedName>
</protein>
<dbReference type="InterPro" id="IPR032818">
    <property type="entry name" value="DedA-like"/>
</dbReference>
<feature type="transmembrane region" description="Helical" evidence="7">
    <location>
        <begin position="195"/>
        <end position="216"/>
    </location>
</feature>